<dbReference type="Pfam" id="PF00646">
    <property type="entry name" value="F-box"/>
    <property type="match status" value="1"/>
</dbReference>
<evidence type="ECO:0000313" key="2">
    <source>
        <dbReference type="EMBL" id="CAL1392443.1"/>
    </source>
</evidence>
<protein>
    <recommendedName>
        <fullName evidence="1">F-box domain-containing protein</fullName>
    </recommendedName>
</protein>
<dbReference type="AlphaFoldDB" id="A0AAV2F369"/>
<evidence type="ECO:0000259" key="1">
    <source>
        <dbReference type="PROSITE" id="PS50181"/>
    </source>
</evidence>
<dbReference type="EMBL" id="OZ034819">
    <property type="protein sequence ID" value="CAL1392443.1"/>
    <property type="molecule type" value="Genomic_DNA"/>
</dbReference>
<dbReference type="InterPro" id="IPR036047">
    <property type="entry name" value="F-box-like_dom_sf"/>
</dbReference>
<dbReference type="SUPFAM" id="SSF52047">
    <property type="entry name" value="RNI-like"/>
    <property type="match status" value="1"/>
</dbReference>
<organism evidence="2 3">
    <name type="scientific">Linum trigynum</name>
    <dbReference type="NCBI Taxonomy" id="586398"/>
    <lineage>
        <taxon>Eukaryota</taxon>
        <taxon>Viridiplantae</taxon>
        <taxon>Streptophyta</taxon>
        <taxon>Embryophyta</taxon>
        <taxon>Tracheophyta</taxon>
        <taxon>Spermatophyta</taxon>
        <taxon>Magnoliopsida</taxon>
        <taxon>eudicotyledons</taxon>
        <taxon>Gunneridae</taxon>
        <taxon>Pentapetalae</taxon>
        <taxon>rosids</taxon>
        <taxon>fabids</taxon>
        <taxon>Malpighiales</taxon>
        <taxon>Linaceae</taxon>
        <taxon>Linum</taxon>
    </lineage>
</organism>
<name>A0AAV2F369_9ROSI</name>
<dbReference type="InterPro" id="IPR053781">
    <property type="entry name" value="F-box_AtFBL13-like"/>
</dbReference>
<dbReference type="PANTHER" id="PTHR31639:SF312">
    <property type="entry name" value="CYCLIN-LIKE F-BOX"/>
    <property type="match status" value="1"/>
</dbReference>
<dbReference type="InterPro" id="IPR001810">
    <property type="entry name" value="F-box_dom"/>
</dbReference>
<dbReference type="Pfam" id="PF08387">
    <property type="entry name" value="FBD"/>
    <property type="match status" value="1"/>
</dbReference>
<dbReference type="Gene3D" id="3.80.10.10">
    <property type="entry name" value="Ribonuclease Inhibitor"/>
    <property type="match status" value="2"/>
</dbReference>
<dbReference type="CDD" id="cd22160">
    <property type="entry name" value="F-box_AtFBL13-like"/>
    <property type="match status" value="1"/>
</dbReference>
<dbReference type="PROSITE" id="PS50181">
    <property type="entry name" value="FBOX"/>
    <property type="match status" value="2"/>
</dbReference>
<dbReference type="SMART" id="SM00256">
    <property type="entry name" value="FBOX"/>
    <property type="match status" value="2"/>
</dbReference>
<proteinExistence type="predicted"/>
<dbReference type="PANTHER" id="PTHR31639">
    <property type="entry name" value="F-BOX PROTEIN-LIKE"/>
    <property type="match status" value="1"/>
</dbReference>
<dbReference type="InterPro" id="IPR006566">
    <property type="entry name" value="FBD"/>
</dbReference>
<evidence type="ECO:0000313" key="3">
    <source>
        <dbReference type="Proteomes" id="UP001497516"/>
    </source>
</evidence>
<dbReference type="InterPro" id="IPR032675">
    <property type="entry name" value="LRR_dom_sf"/>
</dbReference>
<reference evidence="2 3" key="1">
    <citation type="submission" date="2024-04" db="EMBL/GenBank/DDBJ databases">
        <authorList>
            <person name="Fracassetti M."/>
        </authorList>
    </citation>
    <scope>NUCLEOTIDE SEQUENCE [LARGE SCALE GENOMIC DNA]</scope>
</reference>
<gene>
    <name evidence="2" type="ORF">LTRI10_LOCUS33087</name>
</gene>
<keyword evidence="3" id="KW-1185">Reference proteome</keyword>
<dbReference type="InterPro" id="IPR055411">
    <property type="entry name" value="LRR_FXL15/At3g58940/PEG3-like"/>
</dbReference>
<dbReference type="Pfam" id="PF24758">
    <property type="entry name" value="LRR_At5g56370"/>
    <property type="match status" value="2"/>
</dbReference>
<feature type="domain" description="F-box" evidence="1">
    <location>
        <begin position="318"/>
        <end position="370"/>
    </location>
</feature>
<feature type="domain" description="F-box" evidence="1">
    <location>
        <begin position="10"/>
        <end position="44"/>
    </location>
</feature>
<dbReference type="Proteomes" id="UP001497516">
    <property type="component" value="Chromosome 6"/>
</dbReference>
<sequence length="759" mass="86404">MATRLRESTADTIINIPDGVIERILVFLPIKDAARTSLLSRDWRHRWRSKGVQELSLLFWECHHLQVYSSLFFALPLNRLKLQYCTFSLASSFVGFSKLNLVEFNDVFLPDNFYENFIPNCPLLEELRVFDCIGTDPVFVAPSLKVLLFRSGFEKICFKYTPLLSVVSVLDTEEFMYDDDYFVKHNPDMVSLFASLPALQHLNLGIELLLFLADGHVPYQLPTALHNLEFLEVPHILLHRLPQAQVLVCLIMSAPNLQRLTIRLDDDLRHPRSEVIASLQKLLEADDQPIVSCLQHLEEFNIQDSRGTQVELDLSMTADRISNLPGDVIDRILKLLPIKDAARSSLLSRSWRHRRRSIPQLVFDGNFAPLSEKDVYLPNLKKVMVNIYEAVLVHDGPITKFELAIPGFEWCPQVDLLMLCLSCKDVEELTLFFWGPGNPYSNLHSSLFSAFDLKRLKLQYCQFCPPSGFTGFSKLTFLQLEDVGLPEGFFENFIPKFPLLEELRVTDCDDTEPVFESHSLKVLFFRSSFLKICFKDTPVLSVLSVLDTGDLFCGEGEPSEDDYLDMVPLFASLPALQQLNLGIELLLLLAAGRVPYRLPADLHHLEVLEVPRLLLDRLPQARVLVCLIMSSPNLQTLTIRIDGDGDHPLSEVVAGLQQLLEADDQPGVCCLQHLEEFNIQDGRGTQVELDLVRFVLATAPKLRRISIKPHDKLSSGKVLKFLKNAALYKRFSRDAELRYVCEDEDEDEYGVEVEDADDN</sequence>
<accession>A0AAV2F369</accession>
<dbReference type="SUPFAM" id="SSF81383">
    <property type="entry name" value="F-box domain"/>
    <property type="match status" value="2"/>
</dbReference>